<dbReference type="Pfam" id="PF18201">
    <property type="entry name" value="PIH1_CS"/>
    <property type="match status" value="1"/>
</dbReference>
<dbReference type="InterPro" id="IPR050734">
    <property type="entry name" value="PIH1/Kintoun_subfamily"/>
</dbReference>
<comment type="caution">
    <text evidence="8">The sequence shown here is derived from an EMBL/GenBank/DDBJ whole genome shotgun (WGS) entry which is preliminary data.</text>
</comment>
<feature type="compositionally biased region" description="Polar residues" evidence="5">
    <location>
        <begin position="620"/>
        <end position="629"/>
    </location>
</feature>
<dbReference type="PANTHER" id="PTHR22997:SF3">
    <property type="entry name" value="PROTEIN KINTOUN"/>
    <property type="match status" value="1"/>
</dbReference>
<evidence type="ECO:0000313" key="8">
    <source>
        <dbReference type="EMBL" id="KAL0271980.1"/>
    </source>
</evidence>
<evidence type="ECO:0000256" key="2">
    <source>
        <dbReference type="ARBA" id="ARBA00024190"/>
    </source>
</evidence>
<evidence type="ECO:0000256" key="1">
    <source>
        <dbReference type="ARBA" id="ARBA00022490"/>
    </source>
</evidence>
<keyword evidence="1 3" id="KW-0963">Cytoplasm</keyword>
<evidence type="ECO:0000259" key="6">
    <source>
        <dbReference type="Pfam" id="PF08190"/>
    </source>
</evidence>
<proteinExistence type="inferred from homology"/>
<comment type="function">
    <text evidence="3">Required for cytoplasmic pre-assembly of axonemal dyneins, thereby playing a central role in motility in cilia and flagella. Involved in pre-assembly of dynein arm complexes in the cytoplasm before intraflagellar transport loads them for the ciliary compartment.</text>
</comment>
<feature type="compositionally biased region" description="Basic residues" evidence="5">
    <location>
        <begin position="705"/>
        <end position="720"/>
    </location>
</feature>
<name>A0AAW2HPZ1_9NEOP</name>
<sequence>MAGTNRRDWEELNITREEVENLKEALKKDEFRKLLADYAEEITSQENRKKYQEEIIQLEAERGVDCTFVNPEPGFVVKTSVDGKKKAFVNICKNSAIAEPWSKPVIQDNSKGLSWSIPFSQAPGREDQDKKRNRCVVYDVVFHPNTLHLAERNPQFKKLVVDTALSAIEDSYNVKLDKKNLKYPKLKFKGIPVATVIRKRSKKQPILTEEEIEFQKNMKYPTPPPVDDEKKPIVRNFDNRSEDKGKYTIPKYVIKHRTGIDLQEFTYDRNCKINTAIPKELVIEVNLPLLNSTKEVTLDVMEKSVHLICEKPAKYKLDIQLPYSVNEEKGNAKFDKDNRLLIISLPVIKASKTVADLMREDSGVESDFNDRYTSCDDSSPVGSVNCNGESESSPNVFQCEVINNDDSEKTSEQERETSKPFRTSFLEQDKQYILPSYKCNIDDSNLCFVLNVKNVDPSSLLKQMQGPNACHVKFLSLGAGFFPVFYAFLVKFQDNCIIKDVATDVWDNNVTIQFEMEDCSFSDYYVGVDDDSLVLKELNDVVQIERKLKNMQMNCNEEELDEDDDPVADENVSITVESADANEVAIKISQKEEKSDSYPVSQENGCVKSKPTEDKKSRTFSESSTDDVTFSPVTTKSILKNRICRSLSESNAEDYALGSSIEASEGSDLCIPEGSEETHSVKKTVRFNDRIRKQIFRANSSILGQKKKNQKRSRNKRKVAERRASESENSECEEKEKENRTRKKTPLIEEMEEKSKEDNCDIVEAVISEENESEIRNEVRFMAKKDDKIFEFKSDLIFDLDL</sequence>
<feature type="region of interest" description="Disordered" evidence="5">
    <location>
        <begin position="702"/>
        <end position="756"/>
    </location>
</feature>
<dbReference type="EMBL" id="JARGDH010000003">
    <property type="protein sequence ID" value="KAL0271980.1"/>
    <property type="molecule type" value="Genomic_DNA"/>
</dbReference>
<gene>
    <name evidence="8" type="ORF">PYX00_005129</name>
</gene>
<organism evidence="8">
    <name type="scientific">Menopon gallinae</name>
    <name type="common">poultry shaft louse</name>
    <dbReference type="NCBI Taxonomy" id="328185"/>
    <lineage>
        <taxon>Eukaryota</taxon>
        <taxon>Metazoa</taxon>
        <taxon>Ecdysozoa</taxon>
        <taxon>Arthropoda</taxon>
        <taxon>Hexapoda</taxon>
        <taxon>Insecta</taxon>
        <taxon>Pterygota</taxon>
        <taxon>Neoptera</taxon>
        <taxon>Paraneoptera</taxon>
        <taxon>Psocodea</taxon>
        <taxon>Troctomorpha</taxon>
        <taxon>Phthiraptera</taxon>
        <taxon>Amblycera</taxon>
        <taxon>Menoponidae</taxon>
        <taxon>Menopon</taxon>
    </lineage>
</organism>
<evidence type="ECO:0000256" key="5">
    <source>
        <dbReference type="SAM" id="MobiDB-lite"/>
    </source>
</evidence>
<feature type="compositionally biased region" description="Basic and acidic residues" evidence="5">
    <location>
        <begin position="610"/>
        <end position="619"/>
    </location>
</feature>
<dbReference type="GO" id="GO:0120293">
    <property type="term" value="C:dynein axonemal particle"/>
    <property type="evidence" value="ECO:0007669"/>
    <property type="project" value="UniProtKB-SubCell"/>
</dbReference>
<comment type="subcellular location">
    <subcellularLocation>
        <location evidence="3">Cytoplasm</location>
    </subcellularLocation>
    <subcellularLocation>
        <location evidence="2">Dynein axonemal particle</location>
    </subcellularLocation>
</comment>
<reference evidence="8" key="1">
    <citation type="journal article" date="2024" name="Gigascience">
        <title>Chromosome-level genome of the poultry shaft louse Menopon gallinae provides insight into the host-switching and adaptive evolution of parasitic lice.</title>
        <authorList>
            <person name="Xu Y."/>
            <person name="Ma L."/>
            <person name="Liu S."/>
            <person name="Liang Y."/>
            <person name="Liu Q."/>
            <person name="He Z."/>
            <person name="Tian L."/>
            <person name="Duan Y."/>
            <person name="Cai W."/>
            <person name="Li H."/>
            <person name="Song F."/>
        </authorList>
    </citation>
    <scope>NUCLEOTIDE SEQUENCE</scope>
    <source>
        <strain evidence="8">Cailab_2023a</strain>
    </source>
</reference>
<dbReference type="InterPro" id="IPR034727">
    <property type="entry name" value="Kintoun"/>
</dbReference>
<feature type="region of interest" description="Disordered" evidence="5">
    <location>
        <begin position="590"/>
        <end position="629"/>
    </location>
</feature>
<evidence type="ECO:0000256" key="3">
    <source>
        <dbReference type="HAMAP-Rule" id="MF_03069"/>
    </source>
</evidence>
<feature type="coiled-coil region" evidence="4">
    <location>
        <begin position="9"/>
        <end position="61"/>
    </location>
</feature>
<comment type="similarity">
    <text evidence="3">Belongs to the PIH1 family. Kintoun subfamily.</text>
</comment>
<evidence type="ECO:0000256" key="4">
    <source>
        <dbReference type="SAM" id="Coils"/>
    </source>
</evidence>
<feature type="domain" description="PIH1 N-terminal" evidence="6">
    <location>
        <begin position="42"/>
        <end position="203"/>
    </location>
</feature>
<dbReference type="InterPro" id="IPR041442">
    <property type="entry name" value="PIH1D1/2/3_CS-like"/>
</dbReference>
<keyword evidence="4" id="KW-0175">Coiled coil</keyword>
<protein>
    <recommendedName>
        <fullName evidence="3">Protein kintoun</fullName>
    </recommendedName>
    <alternativeName>
        <fullName evidence="3">Dynein assembly factor 2, axonemal homolog</fullName>
    </alternativeName>
</protein>
<dbReference type="GO" id="GO:0060285">
    <property type="term" value="P:cilium-dependent cell motility"/>
    <property type="evidence" value="ECO:0007669"/>
    <property type="project" value="UniProtKB-UniRule"/>
</dbReference>
<dbReference type="GO" id="GO:0070286">
    <property type="term" value="P:axonemal dynein complex assembly"/>
    <property type="evidence" value="ECO:0007669"/>
    <property type="project" value="UniProtKB-UniRule"/>
</dbReference>
<dbReference type="InterPro" id="IPR008978">
    <property type="entry name" value="HSP20-like_chaperone"/>
</dbReference>
<dbReference type="Gene3D" id="2.60.40.790">
    <property type="match status" value="1"/>
</dbReference>
<accession>A0AAW2HPZ1</accession>
<dbReference type="HAMAP" id="MF_03069">
    <property type="entry name" value="Kintoun"/>
    <property type="match status" value="1"/>
</dbReference>
<evidence type="ECO:0000259" key="7">
    <source>
        <dbReference type="Pfam" id="PF18201"/>
    </source>
</evidence>
<dbReference type="PANTHER" id="PTHR22997">
    <property type="entry name" value="PIH1 DOMAIN-CONTAINING PROTEIN 1"/>
    <property type="match status" value="1"/>
</dbReference>
<feature type="domain" description="PIH1D1/2/3 CS-like" evidence="7">
    <location>
        <begin position="248"/>
        <end position="348"/>
    </location>
</feature>
<dbReference type="AlphaFoldDB" id="A0AAW2HPZ1"/>
<feature type="compositionally biased region" description="Basic and acidic residues" evidence="5">
    <location>
        <begin position="721"/>
        <end position="739"/>
    </location>
</feature>
<dbReference type="Pfam" id="PF08190">
    <property type="entry name" value="PIH1"/>
    <property type="match status" value="1"/>
</dbReference>
<dbReference type="InterPro" id="IPR012981">
    <property type="entry name" value="PIH1_N"/>
</dbReference>